<evidence type="ECO:0000313" key="1">
    <source>
        <dbReference type="EMBL" id="MCI69787.1"/>
    </source>
</evidence>
<sequence>MARLDRTSIERVMAVLVGTTLASAPSAVSPAPRAIPELGEHVLALPSAPSAAPPAPSACHYSQG</sequence>
<reference evidence="1 2" key="1">
    <citation type="journal article" date="2018" name="Front. Plant Sci.">
        <title>Red Clover (Trifolium pratense) and Zigzag Clover (T. medium) - A Picture of Genomic Similarities and Differences.</title>
        <authorList>
            <person name="Dluhosova J."/>
            <person name="Istvanek J."/>
            <person name="Nedelnik J."/>
            <person name="Repkova J."/>
        </authorList>
    </citation>
    <scope>NUCLEOTIDE SEQUENCE [LARGE SCALE GENOMIC DNA]</scope>
    <source>
        <strain evidence="2">cv. 10/8</strain>
        <tissue evidence="1">Leaf</tissue>
    </source>
</reference>
<organism evidence="1 2">
    <name type="scientific">Trifolium medium</name>
    <dbReference type="NCBI Taxonomy" id="97028"/>
    <lineage>
        <taxon>Eukaryota</taxon>
        <taxon>Viridiplantae</taxon>
        <taxon>Streptophyta</taxon>
        <taxon>Embryophyta</taxon>
        <taxon>Tracheophyta</taxon>
        <taxon>Spermatophyta</taxon>
        <taxon>Magnoliopsida</taxon>
        <taxon>eudicotyledons</taxon>
        <taxon>Gunneridae</taxon>
        <taxon>Pentapetalae</taxon>
        <taxon>rosids</taxon>
        <taxon>fabids</taxon>
        <taxon>Fabales</taxon>
        <taxon>Fabaceae</taxon>
        <taxon>Papilionoideae</taxon>
        <taxon>50 kb inversion clade</taxon>
        <taxon>NPAAA clade</taxon>
        <taxon>Hologalegina</taxon>
        <taxon>IRL clade</taxon>
        <taxon>Trifolieae</taxon>
        <taxon>Trifolium</taxon>
    </lineage>
</organism>
<name>A0A392UAC3_9FABA</name>
<keyword evidence="2" id="KW-1185">Reference proteome</keyword>
<protein>
    <submittedName>
        <fullName evidence="1">Uncharacterized protein</fullName>
    </submittedName>
</protein>
<evidence type="ECO:0000313" key="2">
    <source>
        <dbReference type="Proteomes" id="UP000265520"/>
    </source>
</evidence>
<accession>A0A392UAC3</accession>
<dbReference type="EMBL" id="LXQA010763079">
    <property type="protein sequence ID" value="MCI69787.1"/>
    <property type="molecule type" value="Genomic_DNA"/>
</dbReference>
<comment type="caution">
    <text evidence="1">The sequence shown here is derived from an EMBL/GenBank/DDBJ whole genome shotgun (WGS) entry which is preliminary data.</text>
</comment>
<dbReference type="AlphaFoldDB" id="A0A392UAC3"/>
<proteinExistence type="predicted"/>
<dbReference type="Proteomes" id="UP000265520">
    <property type="component" value="Unassembled WGS sequence"/>
</dbReference>